<evidence type="ECO:0000313" key="1">
    <source>
        <dbReference type="EMBL" id="RPB19037.1"/>
    </source>
</evidence>
<proteinExistence type="predicted"/>
<accession>A0A3N4L820</accession>
<evidence type="ECO:0000313" key="2">
    <source>
        <dbReference type="Proteomes" id="UP000267821"/>
    </source>
</evidence>
<dbReference type="EMBL" id="ML121600">
    <property type="protein sequence ID" value="RPB19037.1"/>
    <property type="molecule type" value="Genomic_DNA"/>
</dbReference>
<dbReference type="InParanoid" id="A0A3N4L820"/>
<gene>
    <name evidence="1" type="ORF">L211DRAFT_859200</name>
</gene>
<dbReference type="OrthoDB" id="5355583at2759"/>
<keyword evidence="2" id="KW-1185">Reference proteome</keyword>
<dbReference type="AlphaFoldDB" id="A0A3N4L820"/>
<sequence>MDKIDVGEKKFVLVMEAKKVSLGEARKQCFLALKDMRDNNGGGTVYGFITTGDSWRMVRFDGAFEISEKMDILFDTMDEDEQRWMDDHSMLVDCLNVALSNGGIKKDVIMEV</sequence>
<name>A0A3N4L820_9PEZI</name>
<reference evidence="1 2" key="1">
    <citation type="journal article" date="2018" name="Nat. Ecol. Evol.">
        <title>Pezizomycetes genomes reveal the molecular basis of ectomycorrhizal truffle lifestyle.</title>
        <authorList>
            <person name="Murat C."/>
            <person name="Payen T."/>
            <person name="Noel B."/>
            <person name="Kuo A."/>
            <person name="Morin E."/>
            <person name="Chen J."/>
            <person name="Kohler A."/>
            <person name="Krizsan K."/>
            <person name="Balestrini R."/>
            <person name="Da Silva C."/>
            <person name="Montanini B."/>
            <person name="Hainaut M."/>
            <person name="Levati E."/>
            <person name="Barry K.W."/>
            <person name="Belfiori B."/>
            <person name="Cichocki N."/>
            <person name="Clum A."/>
            <person name="Dockter R.B."/>
            <person name="Fauchery L."/>
            <person name="Guy J."/>
            <person name="Iotti M."/>
            <person name="Le Tacon F."/>
            <person name="Lindquist E.A."/>
            <person name="Lipzen A."/>
            <person name="Malagnac F."/>
            <person name="Mello A."/>
            <person name="Molinier V."/>
            <person name="Miyauchi S."/>
            <person name="Poulain J."/>
            <person name="Riccioni C."/>
            <person name="Rubini A."/>
            <person name="Sitrit Y."/>
            <person name="Splivallo R."/>
            <person name="Traeger S."/>
            <person name="Wang M."/>
            <person name="Zifcakova L."/>
            <person name="Wipf D."/>
            <person name="Zambonelli A."/>
            <person name="Paolocci F."/>
            <person name="Nowrousian M."/>
            <person name="Ottonello S."/>
            <person name="Baldrian P."/>
            <person name="Spatafora J.W."/>
            <person name="Henrissat B."/>
            <person name="Nagy L.G."/>
            <person name="Aury J.M."/>
            <person name="Wincker P."/>
            <person name="Grigoriev I.V."/>
            <person name="Bonfante P."/>
            <person name="Martin F.M."/>
        </authorList>
    </citation>
    <scope>NUCLEOTIDE SEQUENCE [LARGE SCALE GENOMIC DNA]</scope>
    <source>
        <strain evidence="1 2">ATCC MYA-4762</strain>
    </source>
</reference>
<organism evidence="1 2">
    <name type="scientific">Terfezia boudieri ATCC MYA-4762</name>
    <dbReference type="NCBI Taxonomy" id="1051890"/>
    <lineage>
        <taxon>Eukaryota</taxon>
        <taxon>Fungi</taxon>
        <taxon>Dikarya</taxon>
        <taxon>Ascomycota</taxon>
        <taxon>Pezizomycotina</taxon>
        <taxon>Pezizomycetes</taxon>
        <taxon>Pezizales</taxon>
        <taxon>Pezizaceae</taxon>
        <taxon>Terfezia</taxon>
    </lineage>
</organism>
<dbReference type="Proteomes" id="UP000267821">
    <property type="component" value="Unassembled WGS sequence"/>
</dbReference>
<protein>
    <submittedName>
        <fullName evidence="1">Uncharacterized protein</fullName>
    </submittedName>
</protein>